<name>A0AB37QTV8_9PSED</name>
<dbReference type="EMBL" id="RBSH01000047">
    <property type="protein sequence ID" value="RMS05335.1"/>
    <property type="molecule type" value="Genomic_DNA"/>
</dbReference>
<reference evidence="1 2" key="1">
    <citation type="submission" date="2018-08" db="EMBL/GenBank/DDBJ databases">
        <title>Recombination of ecologically and evolutionarily significant loci maintains genetic cohesion in the Pseudomonas syringae species complex.</title>
        <authorList>
            <person name="Dillon M."/>
            <person name="Thakur S."/>
            <person name="Almeida R.N.D."/>
            <person name="Weir B.S."/>
            <person name="Guttman D.S."/>
        </authorList>
    </citation>
    <scope>NUCLEOTIDE SEQUENCE [LARGE SCALE GENOMIC DNA]</scope>
    <source>
        <strain evidence="1 2">ICMP 5019</strain>
    </source>
</reference>
<evidence type="ECO:0000313" key="2">
    <source>
        <dbReference type="Proteomes" id="UP000272613"/>
    </source>
</evidence>
<sequence length="46" mass="5110">MDRNLNRGAEILAFTLGLAIVCYVVAKSFSDYLGVGFGEQRNRKCI</sequence>
<protein>
    <submittedName>
        <fullName evidence="1">Uncharacterized protein</fullName>
    </submittedName>
</protein>
<dbReference type="AlphaFoldDB" id="A0AB37QTV8"/>
<dbReference type="Proteomes" id="UP000272613">
    <property type="component" value="Unassembled WGS sequence"/>
</dbReference>
<proteinExistence type="predicted"/>
<comment type="caution">
    <text evidence="1">The sequence shown here is derived from an EMBL/GenBank/DDBJ whole genome shotgun (WGS) entry which is preliminary data.</text>
</comment>
<evidence type="ECO:0000313" key="1">
    <source>
        <dbReference type="EMBL" id="RMS05335.1"/>
    </source>
</evidence>
<accession>A0AB37QTV8</accession>
<organism evidence="1 2">
    <name type="scientific">Pseudomonas coronafaciens pv. garcae</name>
    <dbReference type="NCBI Taxonomy" id="251653"/>
    <lineage>
        <taxon>Bacteria</taxon>
        <taxon>Pseudomonadati</taxon>
        <taxon>Pseudomonadota</taxon>
        <taxon>Gammaproteobacteria</taxon>
        <taxon>Pseudomonadales</taxon>
        <taxon>Pseudomonadaceae</taxon>
        <taxon>Pseudomonas</taxon>
        <taxon>Pseudomonas coronafaciens</taxon>
    </lineage>
</organism>
<gene>
    <name evidence="1" type="ORF">ALP74_200064</name>
</gene>